<name>A0A4P7IER2_9ACTN</name>
<dbReference type="Gene3D" id="2.160.20.80">
    <property type="entry name" value="E3 ubiquitin-protein ligase SopA"/>
    <property type="match status" value="1"/>
</dbReference>
<evidence type="ECO:0000313" key="1">
    <source>
        <dbReference type="EMBL" id="QBX55735.1"/>
    </source>
</evidence>
<sequence>MGRHRSGVEEDGAVTTPVPRPPELRADCSSCFGLCCVVLPFSKESGFGVTKPGGVPCLNLADDDRCRIHATLRPDGWPGCTVFECFGAGQQVSQVTYAGVSWRDPSSPPHVLSEMGAVLSVMRHLHEMLVHLTAAERRAPGTGSALAARVTALTAGSPDELLGLDLDALYDEVGTVLSGVSATVRARWPDTVDHTRADLAGHDLRDQDLCGAMLRGAVLIAADLRGCVLADADLLGADARDADVRDADLSEALFLTQPQVNAMRGGPSTALPTDMARPEHWA</sequence>
<dbReference type="InterPro" id="IPR044213">
    <property type="entry name" value="At2g44920-like"/>
</dbReference>
<dbReference type="Pfam" id="PF00805">
    <property type="entry name" value="Pentapeptide"/>
    <property type="match status" value="1"/>
</dbReference>
<dbReference type="InterPro" id="IPR001646">
    <property type="entry name" value="5peptide_repeat"/>
</dbReference>
<dbReference type="KEGG" id="nsn:EXE58_09900"/>
<protein>
    <submittedName>
        <fullName evidence="1">Pentapeptide repeat-containing protein</fullName>
    </submittedName>
</protein>
<keyword evidence="2" id="KW-1185">Reference proteome</keyword>
<dbReference type="AlphaFoldDB" id="A0A4P7IER2"/>
<dbReference type="PANTHER" id="PTHR47200:SF2">
    <property type="entry name" value="THYLAKOID LUMENAL 15 KDA PROTEIN 1, CHLOROPLASTIC"/>
    <property type="match status" value="1"/>
</dbReference>
<dbReference type="Proteomes" id="UP000294853">
    <property type="component" value="Chromosome"/>
</dbReference>
<organism evidence="1 2">
    <name type="scientific">Nocardioides seonyuensis</name>
    <dbReference type="NCBI Taxonomy" id="2518371"/>
    <lineage>
        <taxon>Bacteria</taxon>
        <taxon>Bacillati</taxon>
        <taxon>Actinomycetota</taxon>
        <taxon>Actinomycetes</taxon>
        <taxon>Propionibacteriales</taxon>
        <taxon>Nocardioidaceae</taxon>
        <taxon>Nocardioides</taxon>
    </lineage>
</organism>
<dbReference type="SUPFAM" id="SSF141571">
    <property type="entry name" value="Pentapeptide repeat-like"/>
    <property type="match status" value="1"/>
</dbReference>
<dbReference type="PANTHER" id="PTHR47200">
    <property type="entry name" value="THYLAKOID LUMENAL 15 KDA PROTEIN 1, CHLOROPLASTIC"/>
    <property type="match status" value="1"/>
</dbReference>
<proteinExistence type="predicted"/>
<dbReference type="EMBL" id="CP038436">
    <property type="protein sequence ID" value="QBX55735.1"/>
    <property type="molecule type" value="Genomic_DNA"/>
</dbReference>
<evidence type="ECO:0000313" key="2">
    <source>
        <dbReference type="Proteomes" id="UP000294853"/>
    </source>
</evidence>
<accession>A0A4P7IER2</accession>
<dbReference type="OrthoDB" id="154708at2"/>
<reference evidence="1 2" key="1">
    <citation type="submission" date="2019-03" db="EMBL/GenBank/DDBJ databases">
        <title>Three New Species of Nocardioides, Nocardioides euryhalodurans sp. nov., Nocardioides seonyuensis sp. nov. and Nocardioides eburneoflavus sp. nov. Iolated from Soil.</title>
        <authorList>
            <person name="Roh S.G."/>
            <person name="Lee C."/>
            <person name="Kim M.-K."/>
            <person name="Kim S.B."/>
        </authorList>
    </citation>
    <scope>NUCLEOTIDE SEQUENCE [LARGE SCALE GENOMIC DNA]</scope>
    <source>
        <strain evidence="1 2">MMS17-SY207-3</strain>
    </source>
</reference>
<gene>
    <name evidence="1" type="ORF">EXE58_09900</name>
</gene>